<name>A0A135HTI1_9HYPH</name>
<evidence type="ECO:0008006" key="3">
    <source>
        <dbReference type="Google" id="ProtNLM"/>
    </source>
</evidence>
<protein>
    <recommendedName>
        <fullName evidence="3">Lipocalin-like domain-containing protein</fullName>
    </recommendedName>
</protein>
<dbReference type="EMBL" id="LNTU01000024">
    <property type="protein sequence ID" value="KXF76507.1"/>
    <property type="molecule type" value="Genomic_DNA"/>
</dbReference>
<reference evidence="1 2" key="1">
    <citation type="submission" date="2015-11" db="EMBL/GenBank/DDBJ databases">
        <title>Draft genome sequence of Paramesorhizobium deserti A-3-E, a strain highly resistant to diverse beta-lactam antibiotics.</title>
        <authorList>
            <person name="Lv R."/>
            <person name="Yang X."/>
            <person name="Fang N."/>
            <person name="Guo J."/>
            <person name="Luo X."/>
            <person name="Peng F."/>
            <person name="Yang R."/>
            <person name="Cui Y."/>
            <person name="Fang C."/>
            <person name="Song Y."/>
        </authorList>
    </citation>
    <scope>NUCLEOTIDE SEQUENCE [LARGE SCALE GENOMIC DNA]</scope>
    <source>
        <strain evidence="1 2">A-3-E</strain>
    </source>
</reference>
<dbReference type="RefSeq" id="WP_068882718.1">
    <property type="nucleotide sequence ID" value="NZ_LNTU01000024.1"/>
</dbReference>
<accession>A0A135HTI1</accession>
<evidence type="ECO:0000313" key="1">
    <source>
        <dbReference type="EMBL" id="KXF76507.1"/>
    </source>
</evidence>
<sequence length="114" mass="12293">MSAGTACRLIGRWRIVEADLWGRAHLDLVEPAMITIGTDGHGEIAFGALQAGLDLGYSQALVHFTWAGFEEMDEVSGDGHAELLDDGTIEITFAYHNGDEAILKVKRETSSTAC</sequence>
<proteinExistence type="predicted"/>
<comment type="caution">
    <text evidence="1">The sequence shown here is derived from an EMBL/GenBank/DDBJ whole genome shotgun (WGS) entry which is preliminary data.</text>
</comment>
<dbReference type="Proteomes" id="UP000070107">
    <property type="component" value="Unassembled WGS sequence"/>
</dbReference>
<evidence type="ECO:0000313" key="2">
    <source>
        <dbReference type="Proteomes" id="UP000070107"/>
    </source>
</evidence>
<dbReference type="OrthoDB" id="282152at2"/>
<keyword evidence="2" id="KW-1185">Reference proteome</keyword>
<organism evidence="1 2">
    <name type="scientific">Paramesorhizobium deserti</name>
    <dbReference type="NCBI Taxonomy" id="1494590"/>
    <lineage>
        <taxon>Bacteria</taxon>
        <taxon>Pseudomonadati</taxon>
        <taxon>Pseudomonadota</taxon>
        <taxon>Alphaproteobacteria</taxon>
        <taxon>Hyphomicrobiales</taxon>
        <taxon>Phyllobacteriaceae</taxon>
        <taxon>Paramesorhizobium</taxon>
    </lineage>
</organism>
<gene>
    <name evidence="1" type="ORF">ATN84_25640</name>
</gene>
<dbReference type="AlphaFoldDB" id="A0A135HTI1"/>